<evidence type="ECO:0008006" key="4">
    <source>
        <dbReference type="Google" id="ProtNLM"/>
    </source>
</evidence>
<name>A0A397UXJ3_9GLOM</name>
<organism evidence="2 3">
    <name type="scientific">Gigaspora rosea</name>
    <dbReference type="NCBI Taxonomy" id="44941"/>
    <lineage>
        <taxon>Eukaryota</taxon>
        <taxon>Fungi</taxon>
        <taxon>Fungi incertae sedis</taxon>
        <taxon>Mucoromycota</taxon>
        <taxon>Glomeromycotina</taxon>
        <taxon>Glomeromycetes</taxon>
        <taxon>Diversisporales</taxon>
        <taxon>Gigasporaceae</taxon>
        <taxon>Gigaspora</taxon>
    </lineage>
</organism>
<evidence type="ECO:0000313" key="2">
    <source>
        <dbReference type="EMBL" id="RIB14098.1"/>
    </source>
</evidence>
<accession>A0A397UXJ3</accession>
<protein>
    <recommendedName>
        <fullName evidence="4">DDE-1 domain-containing protein</fullName>
    </recommendedName>
</protein>
<dbReference type="Proteomes" id="UP000266673">
    <property type="component" value="Unassembled WGS sequence"/>
</dbReference>
<evidence type="ECO:0000313" key="3">
    <source>
        <dbReference type="Proteomes" id="UP000266673"/>
    </source>
</evidence>
<reference evidence="2 3" key="1">
    <citation type="submission" date="2018-06" db="EMBL/GenBank/DDBJ databases">
        <title>Comparative genomics reveals the genomic features of Rhizophagus irregularis, R. cerebriforme, R. diaphanum and Gigaspora rosea, and their symbiotic lifestyle signature.</title>
        <authorList>
            <person name="Morin E."/>
            <person name="San Clemente H."/>
            <person name="Chen E.C.H."/>
            <person name="De La Providencia I."/>
            <person name="Hainaut M."/>
            <person name="Kuo A."/>
            <person name="Kohler A."/>
            <person name="Murat C."/>
            <person name="Tang N."/>
            <person name="Roy S."/>
            <person name="Loubradou J."/>
            <person name="Henrissat B."/>
            <person name="Grigoriev I.V."/>
            <person name="Corradi N."/>
            <person name="Roux C."/>
            <person name="Martin F.M."/>
        </authorList>
    </citation>
    <scope>NUCLEOTIDE SEQUENCE [LARGE SCALE GENOMIC DNA]</scope>
    <source>
        <strain evidence="2 3">DAOM 194757</strain>
    </source>
</reference>
<keyword evidence="3" id="KW-1185">Reference proteome</keyword>
<comment type="caution">
    <text evidence="2">The sequence shown here is derived from an EMBL/GenBank/DDBJ whole genome shotgun (WGS) entry which is preliminary data.</text>
</comment>
<dbReference type="STRING" id="44941.A0A397UXJ3"/>
<evidence type="ECO:0000256" key="1">
    <source>
        <dbReference type="SAM" id="MobiDB-lite"/>
    </source>
</evidence>
<dbReference type="AlphaFoldDB" id="A0A397UXJ3"/>
<feature type="region of interest" description="Disordered" evidence="1">
    <location>
        <begin position="127"/>
        <end position="148"/>
    </location>
</feature>
<gene>
    <name evidence="2" type="ORF">C2G38_2248472</name>
</gene>
<sequence>MFLKDSVKNYLRKEWHIWMAKGGTRKTATRNLCRARISNVCTWVKHAWKAISDEIIIESFRTCKISNDLDKLRSDLEVVDLCDKDSNNNNDTDIEENERKKFIYYSSLLKWKILLCNDYGDDYDGDDYSGDNDNVNDSEDYDTNDDDSMGTIAKCLPWD</sequence>
<dbReference type="OrthoDB" id="2444792at2759"/>
<dbReference type="EMBL" id="QKWP01000864">
    <property type="protein sequence ID" value="RIB14098.1"/>
    <property type="molecule type" value="Genomic_DNA"/>
</dbReference>
<proteinExistence type="predicted"/>